<evidence type="ECO:0000313" key="2">
    <source>
        <dbReference type="Proteomes" id="UP000001625"/>
    </source>
</evidence>
<dbReference type="eggNOG" id="ENOG502ZBX5">
    <property type="taxonomic scope" value="Bacteria"/>
</dbReference>
<keyword evidence="2" id="KW-1185">Reference proteome</keyword>
<protein>
    <submittedName>
        <fullName evidence="1">Putative transmembrane protein</fullName>
    </submittedName>
</protein>
<evidence type="ECO:0000313" key="1">
    <source>
        <dbReference type="EMBL" id="ADE11670.1"/>
    </source>
</evidence>
<dbReference type="KEGG" id="slt:Slit_1433"/>
<dbReference type="Pfam" id="PF11227">
    <property type="entry name" value="DUF3025"/>
    <property type="match status" value="1"/>
</dbReference>
<dbReference type="STRING" id="580332.Slit_1433"/>
<keyword evidence="1" id="KW-0812">Transmembrane</keyword>
<organism evidence="1 2">
    <name type="scientific">Sideroxydans lithotrophicus (strain ES-1)</name>
    <dbReference type="NCBI Taxonomy" id="580332"/>
    <lineage>
        <taxon>Bacteria</taxon>
        <taxon>Pseudomonadati</taxon>
        <taxon>Pseudomonadota</taxon>
        <taxon>Betaproteobacteria</taxon>
        <taxon>Nitrosomonadales</taxon>
        <taxon>Gallionellaceae</taxon>
        <taxon>Sideroxydans</taxon>
    </lineage>
</organism>
<reference evidence="1 2" key="1">
    <citation type="submission" date="2010-03" db="EMBL/GenBank/DDBJ databases">
        <title>Complete sequence of Sideroxydans lithotrophicus ES-1.</title>
        <authorList>
            <consortium name="US DOE Joint Genome Institute"/>
            <person name="Lucas S."/>
            <person name="Copeland A."/>
            <person name="Lapidus A."/>
            <person name="Cheng J.-F."/>
            <person name="Bruce D."/>
            <person name="Goodwin L."/>
            <person name="Pitluck S."/>
            <person name="Munk A.C."/>
            <person name="Detter J.C."/>
            <person name="Han C."/>
            <person name="Tapia R."/>
            <person name="Larimer F."/>
            <person name="Land M."/>
            <person name="Hauser L."/>
            <person name="Kyrpides N."/>
            <person name="Ivanova N."/>
            <person name="Emerson D."/>
            <person name="Woyke T."/>
        </authorList>
    </citation>
    <scope>NUCLEOTIDE SEQUENCE [LARGE SCALE GENOMIC DNA]</scope>
    <source>
        <strain evidence="1 2">ES-1</strain>
    </source>
</reference>
<dbReference type="EMBL" id="CP001965">
    <property type="protein sequence ID" value="ADE11670.1"/>
    <property type="molecule type" value="Genomic_DNA"/>
</dbReference>
<accession>D5CRT4</accession>
<proteinExistence type="predicted"/>
<dbReference type="Proteomes" id="UP000001625">
    <property type="component" value="Chromosome"/>
</dbReference>
<name>D5CRT4_SIDLE</name>
<gene>
    <name evidence="1" type="ordered locus">Slit_1433</name>
</gene>
<sequence length="277" mass="31725" precursor="true">MPEWNKEILMSAPCFVPLRPFISRFESAGFPTLQQCNALLASLQPGVTVHSGKPLHFVSQEYGKLPFEAQYEPRCYLQGEVPTRANNWHDLFNALVWLAFPRAKAAINARHYRALTEVNSPGTHSQRGAVRDTSTLLDESGVLVVYSDVELANLLRNFQWKELFWKRRAQVRSDMGFYLFGHGLYEKSLQPYIGMTGQGLLLPVEQEFFHWGKEHQLKYLDVLVSDYLSSPEHCNSTRELTPVPLLGVPGWAAENENAAYYDNTDYFRTGRHGRRED</sequence>
<dbReference type="InterPro" id="IPR021390">
    <property type="entry name" value="DUF3025"/>
</dbReference>
<dbReference type="HOGENOM" id="CLU_067037_1_0_4"/>
<keyword evidence="1" id="KW-0472">Membrane</keyword>
<dbReference type="AlphaFoldDB" id="D5CRT4"/>